<keyword evidence="2" id="KW-0479">Metal-binding</keyword>
<keyword evidence="9" id="KW-1185">Reference proteome</keyword>
<dbReference type="Gene3D" id="3.40.50.1970">
    <property type="match status" value="1"/>
</dbReference>
<evidence type="ECO:0008006" key="10">
    <source>
        <dbReference type="Google" id="ProtNLM"/>
    </source>
</evidence>
<feature type="domain" description="3-dehydroquinate synthase C-terminal" evidence="7">
    <location>
        <begin position="365"/>
        <end position="501"/>
    </location>
</feature>
<evidence type="ECO:0000256" key="2">
    <source>
        <dbReference type="ARBA" id="ARBA00022723"/>
    </source>
</evidence>
<dbReference type="Proteomes" id="UP000789595">
    <property type="component" value="Unassembled WGS sequence"/>
</dbReference>
<feature type="domain" description="3-dehydroquinate synthase N-terminal" evidence="6">
    <location>
        <begin position="251"/>
        <end position="361"/>
    </location>
</feature>
<dbReference type="Gene3D" id="1.20.1090.10">
    <property type="entry name" value="Dehydroquinate synthase-like - alpha domain"/>
    <property type="match status" value="1"/>
</dbReference>
<accession>A0A8J2SY98</accession>
<evidence type="ECO:0000259" key="6">
    <source>
        <dbReference type="Pfam" id="PF01761"/>
    </source>
</evidence>
<gene>
    <name evidence="8" type="ORF">PECAL_5P19000</name>
</gene>
<dbReference type="InterPro" id="IPR030960">
    <property type="entry name" value="DHQS/DOIS_N"/>
</dbReference>
<dbReference type="CDD" id="cd08199">
    <property type="entry name" value="EEVS"/>
    <property type="match status" value="1"/>
</dbReference>
<proteinExistence type="predicted"/>
<dbReference type="EMBL" id="CAKKNE010000005">
    <property type="protein sequence ID" value="CAH0377338.1"/>
    <property type="molecule type" value="Genomic_DNA"/>
</dbReference>
<protein>
    <recommendedName>
        <fullName evidence="10">3-dehydroquinate synthase domain-containing protein</fullName>
    </recommendedName>
</protein>
<dbReference type="GO" id="GO:0046872">
    <property type="term" value="F:metal ion binding"/>
    <property type="evidence" value="ECO:0007669"/>
    <property type="project" value="UniProtKB-KW"/>
</dbReference>
<evidence type="ECO:0000259" key="7">
    <source>
        <dbReference type="Pfam" id="PF24621"/>
    </source>
</evidence>
<dbReference type="PANTHER" id="PTHR43622">
    <property type="entry name" value="3-DEHYDROQUINATE SYNTHASE"/>
    <property type="match status" value="1"/>
</dbReference>
<comment type="caution">
    <text evidence="8">The sequence shown here is derived from an EMBL/GenBank/DDBJ whole genome shotgun (WGS) entry which is preliminary data.</text>
</comment>
<organism evidence="8 9">
    <name type="scientific">Pelagomonas calceolata</name>
    <dbReference type="NCBI Taxonomy" id="35677"/>
    <lineage>
        <taxon>Eukaryota</taxon>
        <taxon>Sar</taxon>
        <taxon>Stramenopiles</taxon>
        <taxon>Ochrophyta</taxon>
        <taxon>Pelagophyceae</taxon>
        <taxon>Pelagomonadales</taxon>
        <taxon>Pelagomonadaceae</taxon>
        <taxon>Pelagomonas</taxon>
    </lineage>
</organism>
<sequence>MRSFVTAMGLAFYRGECLFIPKEGTRRLAPLKAATLDPITSLQPKDHLQAFADTCDDAIADKRRIDEAVALFDYTATLRYDNSKPADYAGQGAVKRGLGRLLHTEEAESWRWAHVVNDDDGARARLTATRADGKGDAHLDLEATLLDDGAISSLNVVPVDQASKKWLDLVIEGKEPGLDGGPKWETFDGRVRQQIWQRTGLFDEGNTFIKDKLELTTGRIICIVDKTVWGLYEGQMRTWAQSVDLELEPIIAPGNEDEKSMENMLFLLDELKRVDPLRRAEPALAIGGGVLTDTAGFACALWRRGVPWARLPTTLLGMVDASVGIKVAVNYHRKNGVGHFYSPIHTFVDAAFLPTLERADVISACGEIMKAALVHDASLFDLMETHGRRLVERNFVDDEIADEIIKRSVDTMLECIGPDLWEESLLRPMDFGHSFSRTLETDERFKLRHGEAVAIDCVMNSMIANVQGHLSDADAQRVLDVYAKIGLPCSIEGITAETYKRAARDITVHRDGILRAPLPGGIGHCVYTDSMPDGDIERAFAKLEAFIDTHPETKWNLGWSFAAQS</sequence>
<evidence type="ECO:0000256" key="5">
    <source>
        <dbReference type="ARBA" id="ARBA00023239"/>
    </source>
</evidence>
<evidence type="ECO:0000256" key="3">
    <source>
        <dbReference type="ARBA" id="ARBA00022741"/>
    </source>
</evidence>
<dbReference type="SUPFAM" id="SSF56796">
    <property type="entry name" value="Dehydroquinate synthase-like"/>
    <property type="match status" value="1"/>
</dbReference>
<dbReference type="InterPro" id="IPR035872">
    <property type="entry name" value="EEVS-like"/>
</dbReference>
<dbReference type="OrthoDB" id="197068at2759"/>
<comment type="cofactor">
    <cofactor evidence="1">
        <name>NAD(+)</name>
        <dbReference type="ChEBI" id="CHEBI:57540"/>
    </cofactor>
</comment>
<evidence type="ECO:0000256" key="4">
    <source>
        <dbReference type="ARBA" id="ARBA00023027"/>
    </source>
</evidence>
<dbReference type="InterPro" id="IPR050071">
    <property type="entry name" value="Dehydroquinate_synthase"/>
</dbReference>
<dbReference type="AlphaFoldDB" id="A0A8J2SY98"/>
<keyword evidence="4" id="KW-0520">NAD</keyword>
<name>A0A8J2SY98_9STRA</name>
<dbReference type="InterPro" id="IPR056179">
    <property type="entry name" value="DHQS_C"/>
</dbReference>
<dbReference type="Pfam" id="PF24621">
    <property type="entry name" value="DHQS_C"/>
    <property type="match status" value="1"/>
</dbReference>
<keyword evidence="5" id="KW-0456">Lyase</keyword>
<evidence type="ECO:0000256" key="1">
    <source>
        <dbReference type="ARBA" id="ARBA00001911"/>
    </source>
</evidence>
<evidence type="ECO:0000313" key="9">
    <source>
        <dbReference type="Proteomes" id="UP000789595"/>
    </source>
</evidence>
<dbReference type="PANTHER" id="PTHR43622:SF3">
    <property type="entry name" value="2-EPI-5-EPI-VALIOLONE SYNTHASE"/>
    <property type="match status" value="1"/>
</dbReference>
<reference evidence="8" key="1">
    <citation type="submission" date="2021-11" db="EMBL/GenBank/DDBJ databases">
        <authorList>
            <consortium name="Genoscope - CEA"/>
            <person name="William W."/>
        </authorList>
    </citation>
    <scope>NUCLEOTIDE SEQUENCE</scope>
</reference>
<dbReference type="GO" id="GO:0000166">
    <property type="term" value="F:nucleotide binding"/>
    <property type="evidence" value="ECO:0007669"/>
    <property type="project" value="UniProtKB-KW"/>
</dbReference>
<evidence type="ECO:0000313" key="8">
    <source>
        <dbReference type="EMBL" id="CAH0377338.1"/>
    </source>
</evidence>
<dbReference type="GO" id="GO:0017000">
    <property type="term" value="P:antibiotic biosynthetic process"/>
    <property type="evidence" value="ECO:0007669"/>
    <property type="project" value="InterPro"/>
</dbReference>
<dbReference type="Pfam" id="PF01761">
    <property type="entry name" value="DHQ_synthase"/>
    <property type="match status" value="1"/>
</dbReference>
<keyword evidence="3" id="KW-0547">Nucleotide-binding</keyword>
<dbReference type="GO" id="GO:0003856">
    <property type="term" value="F:3-dehydroquinate synthase activity"/>
    <property type="evidence" value="ECO:0007669"/>
    <property type="project" value="TreeGrafter"/>
</dbReference>